<evidence type="ECO:0000256" key="8">
    <source>
        <dbReference type="ARBA" id="ARBA00023012"/>
    </source>
</evidence>
<dbReference type="SMART" id="SM00387">
    <property type="entry name" value="HATPase_c"/>
    <property type="match status" value="1"/>
</dbReference>
<dbReference type="SMART" id="SM00388">
    <property type="entry name" value="HisKA"/>
    <property type="match status" value="1"/>
</dbReference>
<sequence>MLIFHLYWASVSYQFKDDMRCLRNLLIIFFLFTSIVAYSNGRKKILVLHSYHQGLRWTDNVNLGIQSVMDSVGNKYELDYEYLDTKRNPSPEYLEKLIELYDLKLMKENYDAIIVSDNNALSFVRNHGDKYFKNTPIVFCGINHFKDEMIEGMQNITGVAEEVDWDGVIDLILTTRPNTKQLVVINDNITTTGKLNKLSMVDIQKKYKDQLEFIYYEDKTIDELVTDVKKVKGDTSILLLTFNKDKQGKFISFQDNLDLLIPASKVPVYIVWSFYVNDGVIGGKIVKGSFHGEMAAKMVDNILSGTPIDSIPIHRKPLDQYVVNYNEIKRFNIDDGVLPKGTFLRNSPRSFYSEHREWVHIVLGIISISTLIIVVLSRAIIRRIRAERALIKEKERLKISVKHERLLGIIGRLLNASADFKHVLDDVLKLMTEELNVARISLYSIQSSDDFAVKIKSRISTKGKNIKDVDQFYFSELEDVIARLQKHRSIVSNDLSNLGDKAREFYRKRNIKSVVILPVVVEKKVLGLMGFSQNQQYKWTRDEISIFFSTVNMIANAWERNSLMEARIEAEQKNLDAIRLLEESSRLASIGVMAAGITHEINQPLNAIKITADSVLFWQKRNPGELPEMFTRKIKTISEGTERIDSIIKHMRKFWEKPRDIGSETVDMLSAVNSALSLVERQVYDHSIELQSDLPTEEILVHSNFIQFEQIVVNLIVNSIHSLDKVKKESKRILIRLSKDKQYGIFEIHDNGTGIDEEIQEKIYDPLFTTKGPESGSGLGMAIVKSFIDRFQGDISNYNNADGGASFIVKFKLQE</sequence>
<keyword evidence="6" id="KW-0418">Kinase</keyword>
<dbReference type="Pfam" id="PF02518">
    <property type="entry name" value="HATPase_c"/>
    <property type="match status" value="1"/>
</dbReference>
<evidence type="ECO:0000256" key="2">
    <source>
        <dbReference type="ARBA" id="ARBA00012438"/>
    </source>
</evidence>
<dbReference type="GO" id="GO:0000155">
    <property type="term" value="F:phosphorelay sensor kinase activity"/>
    <property type="evidence" value="ECO:0007669"/>
    <property type="project" value="InterPro"/>
</dbReference>
<evidence type="ECO:0000256" key="6">
    <source>
        <dbReference type="ARBA" id="ARBA00022777"/>
    </source>
</evidence>
<dbReference type="Gene3D" id="3.40.50.2300">
    <property type="match status" value="2"/>
</dbReference>
<feature type="transmembrane region" description="Helical" evidence="9">
    <location>
        <begin position="358"/>
        <end position="381"/>
    </location>
</feature>
<dbReference type="InterPro" id="IPR036890">
    <property type="entry name" value="HATPase_C_sf"/>
</dbReference>
<evidence type="ECO:0000256" key="7">
    <source>
        <dbReference type="ARBA" id="ARBA00022840"/>
    </source>
</evidence>
<dbReference type="PANTHER" id="PTHR43065">
    <property type="entry name" value="SENSOR HISTIDINE KINASE"/>
    <property type="match status" value="1"/>
</dbReference>
<dbReference type="OrthoDB" id="1931120at2"/>
<feature type="domain" description="Histidine kinase" evidence="10">
    <location>
        <begin position="596"/>
        <end position="815"/>
    </location>
</feature>
<protein>
    <recommendedName>
        <fullName evidence="2">histidine kinase</fullName>
        <ecNumber evidence="2">2.7.13.3</ecNumber>
    </recommendedName>
</protein>
<accession>A0A419X3Y7</accession>
<evidence type="ECO:0000256" key="5">
    <source>
        <dbReference type="ARBA" id="ARBA00022741"/>
    </source>
</evidence>
<dbReference type="GO" id="GO:0005524">
    <property type="term" value="F:ATP binding"/>
    <property type="evidence" value="ECO:0007669"/>
    <property type="project" value="UniProtKB-KW"/>
</dbReference>
<dbReference type="EC" id="2.7.13.3" evidence="2"/>
<dbReference type="SUPFAM" id="SSF55874">
    <property type="entry name" value="ATPase domain of HSP90 chaperone/DNA topoisomerase II/histidine kinase"/>
    <property type="match status" value="1"/>
</dbReference>
<evidence type="ECO:0000256" key="1">
    <source>
        <dbReference type="ARBA" id="ARBA00000085"/>
    </source>
</evidence>
<proteinExistence type="predicted"/>
<dbReference type="PRINTS" id="PR00344">
    <property type="entry name" value="BCTRLSENSOR"/>
</dbReference>
<dbReference type="Proteomes" id="UP000284531">
    <property type="component" value="Unassembled WGS sequence"/>
</dbReference>
<evidence type="ECO:0000259" key="10">
    <source>
        <dbReference type="PROSITE" id="PS50109"/>
    </source>
</evidence>
<evidence type="ECO:0000256" key="3">
    <source>
        <dbReference type="ARBA" id="ARBA00022553"/>
    </source>
</evidence>
<dbReference type="InterPro" id="IPR003018">
    <property type="entry name" value="GAF"/>
</dbReference>
<comment type="catalytic activity">
    <reaction evidence="1">
        <text>ATP + protein L-histidine = ADP + protein N-phospho-L-histidine.</text>
        <dbReference type="EC" id="2.7.13.3"/>
    </reaction>
</comment>
<gene>
    <name evidence="11" type="ORF">BXY64_2520</name>
</gene>
<organism evidence="11 12">
    <name type="scientific">Marinifilum flexuosum</name>
    <dbReference type="NCBI Taxonomy" id="1117708"/>
    <lineage>
        <taxon>Bacteria</taxon>
        <taxon>Pseudomonadati</taxon>
        <taxon>Bacteroidota</taxon>
        <taxon>Bacteroidia</taxon>
        <taxon>Marinilabiliales</taxon>
        <taxon>Marinifilaceae</taxon>
    </lineage>
</organism>
<dbReference type="InterPro" id="IPR029016">
    <property type="entry name" value="GAF-like_dom_sf"/>
</dbReference>
<dbReference type="InterPro" id="IPR003594">
    <property type="entry name" value="HATPase_dom"/>
</dbReference>
<keyword evidence="9" id="KW-0812">Transmembrane</keyword>
<keyword evidence="7" id="KW-0067">ATP-binding</keyword>
<dbReference type="SUPFAM" id="SSF55781">
    <property type="entry name" value="GAF domain-like"/>
    <property type="match status" value="1"/>
</dbReference>
<dbReference type="Gene3D" id="3.30.565.10">
    <property type="entry name" value="Histidine kinase-like ATPase, C-terminal domain"/>
    <property type="match status" value="1"/>
</dbReference>
<dbReference type="Gene3D" id="1.10.287.130">
    <property type="match status" value="1"/>
</dbReference>
<dbReference type="PANTHER" id="PTHR43065:SF10">
    <property type="entry name" value="PEROXIDE STRESS-ACTIVATED HISTIDINE KINASE MAK3"/>
    <property type="match status" value="1"/>
</dbReference>
<reference evidence="11 12" key="1">
    <citation type="submission" date="2018-09" db="EMBL/GenBank/DDBJ databases">
        <title>Genomic Encyclopedia of Archaeal and Bacterial Type Strains, Phase II (KMG-II): from individual species to whole genera.</title>
        <authorList>
            <person name="Goeker M."/>
        </authorList>
    </citation>
    <scope>NUCLEOTIDE SEQUENCE [LARGE SCALE GENOMIC DNA]</scope>
    <source>
        <strain evidence="11 12">DSM 21950</strain>
    </source>
</reference>
<dbReference type="SUPFAM" id="SSF47384">
    <property type="entry name" value="Homodimeric domain of signal transducing histidine kinase"/>
    <property type="match status" value="1"/>
</dbReference>
<dbReference type="InterPro" id="IPR005467">
    <property type="entry name" value="His_kinase_dom"/>
</dbReference>
<name>A0A419X3Y7_9BACT</name>
<dbReference type="Pfam" id="PF04392">
    <property type="entry name" value="ABC_sub_bind"/>
    <property type="match status" value="1"/>
</dbReference>
<keyword evidence="5" id="KW-0547">Nucleotide-binding</keyword>
<keyword evidence="8" id="KW-0902">Two-component regulatory system</keyword>
<dbReference type="AlphaFoldDB" id="A0A419X3Y7"/>
<evidence type="ECO:0000256" key="9">
    <source>
        <dbReference type="SAM" id="Phobius"/>
    </source>
</evidence>
<keyword evidence="12" id="KW-1185">Reference proteome</keyword>
<dbReference type="Pfam" id="PF00512">
    <property type="entry name" value="HisKA"/>
    <property type="match status" value="1"/>
</dbReference>
<keyword evidence="4" id="KW-0808">Transferase</keyword>
<dbReference type="Pfam" id="PF01590">
    <property type="entry name" value="GAF"/>
    <property type="match status" value="1"/>
</dbReference>
<evidence type="ECO:0000313" key="11">
    <source>
        <dbReference type="EMBL" id="RKE02431.1"/>
    </source>
</evidence>
<dbReference type="CDD" id="cd00082">
    <property type="entry name" value="HisKA"/>
    <property type="match status" value="1"/>
</dbReference>
<comment type="caution">
    <text evidence="11">The sequence shown here is derived from an EMBL/GenBank/DDBJ whole genome shotgun (WGS) entry which is preliminary data.</text>
</comment>
<keyword evidence="9" id="KW-0472">Membrane</keyword>
<keyword evidence="9" id="KW-1133">Transmembrane helix</keyword>
<evidence type="ECO:0000313" key="12">
    <source>
        <dbReference type="Proteomes" id="UP000284531"/>
    </source>
</evidence>
<dbReference type="InterPro" id="IPR007487">
    <property type="entry name" value="ABC_transpt-TYRBP-like"/>
</dbReference>
<dbReference type="InterPro" id="IPR004358">
    <property type="entry name" value="Sig_transdc_His_kin-like_C"/>
</dbReference>
<dbReference type="InterPro" id="IPR003661">
    <property type="entry name" value="HisK_dim/P_dom"/>
</dbReference>
<dbReference type="EMBL" id="RAPQ01000009">
    <property type="protein sequence ID" value="RKE02431.1"/>
    <property type="molecule type" value="Genomic_DNA"/>
</dbReference>
<dbReference type="PROSITE" id="PS50109">
    <property type="entry name" value="HIS_KIN"/>
    <property type="match status" value="1"/>
</dbReference>
<keyword evidence="3" id="KW-0597">Phosphoprotein</keyword>
<feature type="transmembrane region" description="Helical" evidence="9">
    <location>
        <begin position="21"/>
        <end position="39"/>
    </location>
</feature>
<evidence type="ECO:0000256" key="4">
    <source>
        <dbReference type="ARBA" id="ARBA00022679"/>
    </source>
</evidence>
<dbReference type="InterPro" id="IPR036097">
    <property type="entry name" value="HisK_dim/P_sf"/>
</dbReference>
<dbReference type="Gene3D" id="3.30.450.40">
    <property type="match status" value="1"/>
</dbReference>